<dbReference type="Proteomes" id="UP000043699">
    <property type="component" value="Unassembled WGS sequence"/>
</dbReference>
<feature type="domain" description="Major facilitator superfamily associated" evidence="9">
    <location>
        <begin position="6"/>
        <end position="356"/>
    </location>
</feature>
<keyword evidence="5 8" id="KW-0812">Transmembrane</keyword>
<gene>
    <name evidence="10" type="primary">hcaT</name>
    <name evidence="10" type="ORF">BN1080_03019</name>
</gene>
<dbReference type="AlphaFoldDB" id="A0A098ERS3"/>
<feature type="transmembrane region" description="Helical" evidence="8">
    <location>
        <begin position="268"/>
        <end position="288"/>
    </location>
</feature>
<dbReference type="PANTHER" id="PTHR23522:SF10">
    <property type="entry name" value="3-PHENYLPROPIONIC ACID TRANSPORTER-RELATED"/>
    <property type="match status" value="1"/>
</dbReference>
<dbReference type="PIRSF" id="PIRSF004925">
    <property type="entry name" value="HcaT"/>
    <property type="match status" value="1"/>
</dbReference>
<dbReference type="GO" id="GO:0015528">
    <property type="term" value="F:lactose:proton symporter activity"/>
    <property type="evidence" value="ECO:0007669"/>
    <property type="project" value="TreeGrafter"/>
</dbReference>
<keyword evidence="3" id="KW-1003">Cell membrane</keyword>
<evidence type="ECO:0000259" key="9">
    <source>
        <dbReference type="Pfam" id="PF12832"/>
    </source>
</evidence>
<proteinExistence type="predicted"/>
<dbReference type="GO" id="GO:0030395">
    <property type="term" value="F:lactose binding"/>
    <property type="evidence" value="ECO:0007669"/>
    <property type="project" value="TreeGrafter"/>
</dbReference>
<evidence type="ECO:0000256" key="4">
    <source>
        <dbReference type="ARBA" id="ARBA00022519"/>
    </source>
</evidence>
<dbReference type="GO" id="GO:0005886">
    <property type="term" value="C:plasma membrane"/>
    <property type="evidence" value="ECO:0007669"/>
    <property type="project" value="UniProtKB-SubCell"/>
</dbReference>
<evidence type="ECO:0000256" key="6">
    <source>
        <dbReference type="ARBA" id="ARBA00022989"/>
    </source>
</evidence>
<dbReference type="EMBL" id="CCXS01000001">
    <property type="protein sequence ID" value="CEG24001.1"/>
    <property type="molecule type" value="Genomic_DNA"/>
</dbReference>
<feature type="transmembrane region" description="Helical" evidence="8">
    <location>
        <begin position="93"/>
        <end position="113"/>
    </location>
</feature>
<evidence type="ECO:0000256" key="5">
    <source>
        <dbReference type="ARBA" id="ARBA00022692"/>
    </source>
</evidence>
<feature type="transmembrane region" description="Helical" evidence="8">
    <location>
        <begin position="7"/>
        <end position="25"/>
    </location>
</feature>
<organism evidence="10 11">
    <name type="scientific">Planococcus massiliensis</name>
    <dbReference type="NCBI Taxonomy" id="1499687"/>
    <lineage>
        <taxon>Bacteria</taxon>
        <taxon>Bacillati</taxon>
        <taxon>Bacillota</taxon>
        <taxon>Bacilli</taxon>
        <taxon>Bacillales</taxon>
        <taxon>Caryophanaceae</taxon>
        <taxon>Planococcus</taxon>
    </lineage>
</organism>
<feature type="transmembrane region" description="Helical" evidence="8">
    <location>
        <begin position="204"/>
        <end position="225"/>
    </location>
</feature>
<feature type="transmembrane region" description="Helical" evidence="8">
    <location>
        <begin position="358"/>
        <end position="377"/>
    </location>
</feature>
<dbReference type="SUPFAM" id="SSF103473">
    <property type="entry name" value="MFS general substrate transporter"/>
    <property type="match status" value="1"/>
</dbReference>
<evidence type="ECO:0000313" key="10">
    <source>
        <dbReference type="EMBL" id="CEG24001.1"/>
    </source>
</evidence>
<feature type="transmembrane region" description="Helical" evidence="8">
    <location>
        <begin position="237"/>
        <end position="256"/>
    </location>
</feature>
<dbReference type="RefSeq" id="WP_052653171.1">
    <property type="nucleotide sequence ID" value="NZ_CCXS01000001.1"/>
</dbReference>
<evidence type="ECO:0000256" key="2">
    <source>
        <dbReference type="ARBA" id="ARBA00022448"/>
    </source>
</evidence>
<feature type="transmembrane region" description="Helical" evidence="8">
    <location>
        <begin position="134"/>
        <end position="153"/>
    </location>
</feature>
<protein>
    <submittedName>
        <fullName evidence="10">Putative 3-phenylpropionic acid transporter</fullName>
    </submittedName>
</protein>
<name>A0A098ERS3_9BACL</name>
<evidence type="ECO:0000256" key="8">
    <source>
        <dbReference type="SAM" id="Phobius"/>
    </source>
</evidence>
<dbReference type="PANTHER" id="PTHR23522">
    <property type="entry name" value="BLL5896 PROTEIN"/>
    <property type="match status" value="1"/>
</dbReference>
<dbReference type="InterPro" id="IPR036259">
    <property type="entry name" value="MFS_trans_sf"/>
</dbReference>
<evidence type="ECO:0000256" key="7">
    <source>
        <dbReference type="ARBA" id="ARBA00023136"/>
    </source>
</evidence>
<dbReference type="InterPro" id="IPR024989">
    <property type="entry name" value="MFS_assoc_dom"/>
</dbReference>
<keyword evidence="7 8" id="KW-0472">Membrane</keyword>
<feature type="transmembrane region" description="Helical" evidence="8">
    <location>
        <begin position="71"/>
        <end position="87"/>
    </location>
</feature>
<dbReference type="InterPro" id="IPR026032">
    <property type="entry name" value="HcaT-like"/>
</dbReference>
<feature type="transmembrane region" description="Helical" evidence="8">
    <location>
        <begin position="294"/>
        <end position="317"/>
    </location>
</feature>
<accession>A0A098ERS3</accession>
<keyword evidence="11" id="KW-1185">Reference proteome</keyword>
<evidence type="ECO:0000313" key="11">
    <source>
        <dbReference type="Proteomes" id="UP000043699"/>
    </source>
</evidence>
<dbReference type="NCBIfam" id="NF008346">
    <property type="entry name" value="PRK11128.1"/>
    <property type="match status" value="1"/>
</dbReference>
<dbReference type="OrthoDB" id="9150135at2"/>
<feature type="transmembrane region" description="Helical" evidence="8">
    <location>
        <begin position="37"/>
        <end position="59"/>
    </location>
</feature>
<evidence type="ECO:0000256" key="3">
    <source>
        <dbReference type="ARBA" id="ARBA00022475"/>
    </source>
</evidence>
<comment type="subcellular location">
    <subcellularLocation>
        <location evidence="1">Cell inner membrane</location>
        <topology evidence="1">Multi-pass membrane protein</topology>
    </subcellularLocation>
</comment>
<dbReference type="Gene3D" id="1.20.1250.20">
    <property type="entry name" value="MFS general substrate transporter like domains"/>
    <property type="match status" value="2"/>
</dbReference>
<keyword evidence="6 8" id="KW-1133">Transmembrane helix</keyword>
<dbReference type="STRING" id="1499687.BN1080_03019"/>
<reference evidence="10 11" key="1">
    <citation type="submission" date="2014-09" db="EMBL/GenBank/DDBJ databases">
        <authorList>
            <person name="Urmite Genomes Urmite Genomes"/>
        </authorList>
    </citation>
    <scope>NUCLEOTIDE SEQUENCE [LARGE SCALE GENOMIC DNA]</scope>
    <source>
        <strain evidence="10 11">ES2</strain>
    </source>
</reference>
<keyword evidence="4" id="KW-0997">Cell inner membrane</keyword>
<sequence>MNNQKWLSLNFFAFFFTWGVFLPYWTGWLTNDKGISVSGASLIMGAGMFARSLSTLIFFPLMTRIFSLGKLMQGLAIGSFVLMLLHMPANSYLWLFILTFAFSFVYPNLLPAMESGATVLMKTDHIHYGKSRSYGSVGYTIALLIVGGATAVWQESAIYWVMLAGLLFMALTQSATSPIPLQAKPEPRKTASGNAMKELLRSKPFMLMLLITTLLQGAHAAYYNYGFIYLQDVGVNSFYIGLILNVAILFEILIFAKADAWFANWSVSSMFLIAGIGSTLRWILIFLFPSVWVFIFSQVFHALSFGVAHFAFIRYIFQKLDPLHIPAAQGMYAAIAMSLSVAALTIIGGFLYEISPGLSFLGMVLFSGPAILLVLLTRKRFSY</sequence>
<evidence type="ECO:0000256" key="1">
    <source>
        <dbReference type="ARBA" id="ARBA00004429"/>
    </source>
</evidence>
<feature type="transmembrane region" description="Helical" evidence="8">
    <location>
        <begin position="329"/>
        <end position="352"/>
    </location>
</feature>
<dbReference type="Pfam" id="PF12832">
    <property type="entry name" value="MFS_1_like"/>
    <property type="match status" value="1"/>
</dbReference>
<keyword evidence="2" id="KW-0813">Transport</keyword>
<feature type="transmembrane region" description="Helical" evidence="8">
    <location>
        <begin position="159"/>
        <end position="183"/>
    </location>
</feature>